<evidence type="ECO:0000256" key="1">
    <source>
        <dbReference type="SAM" id="Phobius"/>
    </source>
</evidence>
<dbReference type="EMBL" id="KE652782">
    <property type="protein sequence ID" value="EQL00541.1"/>
    <property type="molecule type" value="Genomic_DNA"/>
</dbReference>
<keyword evidence="1" id="KW-0812">Transmembrane</keyword>
<reference evidence="2 3" key="1">
    <citation type="journal article" date="2013" name="Chin. Sci. Bull.">
        <title>Genome survey uncovers the secrets of sex and lifestyle in caterpillar fungus.</title>
        <authorList>
            <person name="Hu X."/>
            <person name="Zhang Y."/>
            <person name="Xiao G."/>
            <person name="Zheng P."/>
            <person name="Xia Y."/>
            <person name="Zhang X."/>
            <person name="St Leger R.J."/>
            <person name="Liu X."/>
            <person name="Wang C."/>
        </authorList>
    </citation>
    <scope>NUCLEOTIDE SEQUENCE [LARGE SCALE GENOMIC DNA]</scope>
    <source>
        <strain evidence="3">Co18 / CGMCC 3.14243</strain>
        <tissue evidence="2">Fruit-body</tissue>
    </source>
</reference>
<organism evidence="2 3">
    <name type="scientific">Ophiocordyceps sinensis (strain Co18 / CGMCC 3.14243)</name>
    <name type="common">Yarsagumba caterpillar fungus</name>
    <name type="synonym">Hirsutella sinensis</name>
    <dbReference type="NCBI Taxonomy" id="911162"/>
    <lineage>
        <taxon>Eukaryota</taxon>
        <taxon>Fungi</taxon>
        <taxon>Dikarya</taxon>
        <taxon>Ascomycota</taxon>
        <taxon>Pezizomycotina</taxon>
        <taxon>Sordariomycetes</taxon>
        <taxon>Hypocreomycetidae</taxon>
        <taxon>Hypocreales</taxon>
        <taxon>Ophiocordycipitaceae</taxon>
        <taxon>Ophiocordyceps</taxon>
    </lineage>
</organism>
<dbReference type="HOGENOM" id="CLU_1644225_0_0_1"/>
<accession>T5ADQ0</accession>
<sequence>MGKNSFVTIPRVCDSVKAGNIAKAGHNAKATLALALALVSLGSLANVAFLALPSSNNSSSRPHKHACSADSSKSASCCKAAATAARFAKPAKPTPCSEPTSCSDPAVSFARPKLSQQLFGLLFRPSKQLIKLLFHKLSQQLAKLLATHKAAGPTAALSKAH</sequence>
<evidence type="ECO:0000313" key="2">
    <source>
        <dbReference type="EMBL" id="EQL00541.1"/>
    </source>
</evidence>
<gene>
    <name evidence="2" type="ORF">OCS_03747</name>
</gene>
<proteinExistence type="predicted"/>
<feature type="transmembrane region" description="Helical" evidence="1">
    <location>
        <begin position="32"/>
        <end position="52"/>
    </location>
</feature>
<dbReference type="AlphaFoldDB" id="T5ADQ0"/>
<protein>
    <submittedName>
        <fullName evidence="2">Uncharacterized protein</fullName>
    </submittedName>
</protein>
<keyword evidence="1" id="KW-0472">Membrane</keyword>
<evidence type="ECO:0000313" key="3">
    <source>
        <dbReference type="Proteomes" id="UP000019374"/>
    </source>
</evidence>
<dbReference type="Proteomes" id="UP000019374">
    <property type="component" value="Unassembled WGS sequence"/>
</dbReference>
<name>T5ADQ0_OPHSC</name>
<keyword evidence="1" id="KW-1133">Transmembrane helix</keyword>